<evidence type="ECO:0000256" key="3">
    <source>
        <dbReference type="SAM" id="Phobius"/>
    </source>
</evidence>
<dbReference type="Proteomes" id="UP000214603">
    <property type="component" value="Unassembled WGS sequence"/>
</dbReference>
<feature type="transmembrane region" description="Helical" evidence="3">
    <location>
        <begin position="50"/>
        <end position="68"/>
    </location>
</feature>
<evidence type="ECO:0000313" key="6">
    <source>
        <dbReference type="Proteomes" id="UP000214603"/>
    </source>
</evidence>
<organism evidence="5 6">
    <name type="scientific">Candidimonas nitroreducens</name>
    <dbReference type="NCBI Taxonomy" id="683354"/>
    <lineage>
        <taxon>Bacteria</taxon>
        <taxon>Pseudomonadati</taxon>
        <taxon>Pseudomonadota</taxon>
        <taxon>Betaproteobacteria</taxon>
        <taxon>Burkholderiales</taxon>
        <taxon>Alcaligenaceae</taxon>
        <taxon>Candidimonas</taxon>
    </lineage>
</organism>
<evidence type="ECO:0000256" key="2">
    <source>
        <dbReference type="RuleBase" id="RU003793"/>
    </source>
</evidence>
<name>A0A225LVW0_9BURK</name>
<keyword evidence="3" id="KW-0812">Transmembrane</keyword>
<dbReference type="PRINTS" id="PR00864">
    <property type="entry name" value="PREPILNPTASE"/>
</dbReference>
<accession>A0A225LVW0</accession>
<dbReference type="InterPro" id="IPR000045">
    <property type="entry name" value="Prepilin_IV_endopep_pep"/>
</dbReference>
<feature type="domain" description="Prepilin type IV endopeptidase peptidase" evidence="4">
    <location>
        <begin position="54"/>
        <end position="163"/>
    </location>
</feature>
<dbReference type="OrthoDB" id="9789291at2"/>
<comment type="similarity">
    <text evidence="1 2">Belongs to the peptidase A24 family.</text>
</comment>
<keyword evidence="3" id="KW-0472">Membrane</keyword>
<proteinExistence type="inferred from homology"/>
<dbReference type="Pfam" id="PF01478">
    <property type="entry name" value="Peptidase_A24"/>
    <property type="match status" value="1"/>
</dbReference>
<feature type="transmembrane region" description="Helical" evidence="3">
    <location>
        <begin position="171"/>
        <end position="192"/>
    </location>
</feature>
<evidence type="ECO:0000256" key="1">
    <source>
        <dbReference type="ARBA" id="ARBA00005801"/>
    </source>
</evidence>
<keyword evidence="6" id="KW-1185">Reference proteome</keyword>
<dbReference type="EMBL" id="NJIH01000021">
    <property type="protein sequence ID" value="OWT53487.1"/>
    <property type="molecule type" value="Genomic_DNA"/>
</dbReference>
<reference evidence="6" key="1">
    <citation type="submission" date="2017-06" db="EMBL/GenBank/DDBJ databases">
        <title>Herbaspirillum phytohormonus sp. nov., isolated from the root nodule of Robinia pseudoacacia in lead-zinc mine.</title>
        <authorList>
            <person name="Fan M."/>
            <person name="Lin Y."/>
        </authorList>
    </citation>
    <scope>NUCLEOTIDE SEQUENCE [LARGE SCALE GENOMIC DNA]</scope>
    <source>
        <strain evidence="6">SC-089</strain>
    </source>
</reference>
<gene>
    <name evidence="5" type="ORF">CEY11_24655</name>
</gene>
<evidence type="ECO:0000259" key="4">
    <source>
        <dbReference type="Pfam" id="PF01478"/>
    </source>
</evidence>
<dbReference type="GO" id="GO:0006465">
    <property type="term" value="P:signal peptide processing"/>
    <property type="evidence" value="ECO:0007669"/>
    <property type="project" value="TreeGrafter"/>
</dbReference>
<sequence>MAAWRLPRALGAVTSAMPSVAHRRLRLAFLAAGPLLAMCCAWRFGATGAAAAAIVCAMVLLALAWIDAETGLLPDRLTIPLLWLGLLVNLHDTFAPLADAVVGAAAGYLTLYCVQALFLWLTGRHGLGFGDCKLLAALGAWLGWASLPRVLLAAAMLGLAVALARRLAGNLAAGAAVSFGPYLAAAGLAALLGL</sequence>
<feature type="transmembrane region" description="Helical" evidence="3">
    <location>
        <begin position="134"/>
        <end position="159"/>
    </location>
</feature>
<protein>
    <recommendedName>
        <fullName evidence="4">Prepilin type IV endopeptidase peptidase domain-containing protein</fullName>
    </recommendedName>
</protein>
<dbReference type="GO" id="GO:0005886">
    <property type="term" value="C:plasma membrane"/>
    <property type="evidence" value="ECO:0007669"/>
    <property type="project" value="TreeGrafter"/>
</dbReference>
<keyword evidence="3" id="KW-1133">Transmembrane helix</keyword>
<dbReference type="InterPro" id="IPR050882">
    <property type="entry name" value="Prepilin_peptidase/N-MTase"/>
</dbReference>
<evidence type="ECO:0000313" key="5">
    <source>
        <dbReference type="EMBL" id="OWT53487.1"/>
    </source>
</evidence>
<comment type="caution">
    <text evidence="5">The sequence shown here is derived from an EMBL/GenBank/DDBJ whole genome shotgun (WGS) entry which is preliminary data.</text>
</comment>
<dbReference type="GO" id="GO:0004190">
    <property type="term" value="F:aspartic-type endopeptidase activity"/>
    <property type="evidence" value="ECO:0007669"/>
    <property type="project" value="InterPro"/>
</dbReference>
<feature type="transmembrane region" description="Helical" evidence="3">
    <location>
        <begin position="100"/>
        <end position="122"/>
    </location>
</feature>
<dbReference type="PANTHER" id="PTHR30487">
    <property type="entry name" value="TYPE 4 PREPILIN-LIKE PROTEINS LEADER PEPTIDE-PROCESSING ENZYME"/>
    <property type="match status" value="1"/>
</dbReference>
<dbReference type="AlphaFoldDB" id="A0A225LVW0"/>
<dbReference type="InterPro" id="IPR014032">
    <property type="entry name" value="Peptidase_A24A_bac"/>
</dbReference>
<dbReference type="Gene3D" id="1.20.120.1220">
    <property type="match status" value="1"/>
</dbReference>
<dbReference type="PANTHER" id="PTHR30487:SF0">
    <property type="entry name" value="PREPILIN LEADER PEPTIDASE_N-METHYLTRANSFERASE-RELATED"/>
    <property type="match status" value="1"/>
</dbReference>